<dbReference type="EMBL" id="JBEZAM010000003">
    <property type="protein sequence ID" value="MEU7292286.1"/>
    <property type="molecule type" value="Genomic_DNA"/>
</dbReference>
<evidence type="ECO:0000259" key="5">
    <source>
        <dbReference type="PROSITE" id="PS50949"/>
    </source>
</evidence>
<dbReference type="SUPFAM" id="SSF64288">
    <property type="entry name" value="Chorismate lyase-like"/>
    <property type="match status" value="1"/>
</dbReference>
<dbReference type="PANTHER" id="PTHR44846">
    <property type="entry name" value="MANNOSYL-D-GLYCERATE TRANSPORT/METABOLISM SYSTEM REPRESSOR MNGR-RELATED"/>
    <property type="match status" value="1"/>
</dbReference>
<dbReference type="InterPro" id="IPR028978">
    <property type="entry name" value="Chorismate_lyase_/UTRA_dom_sf"/>
</dbReference>
<organism evidence="6 7">
    <name type="scientific">Streptomyces exfoliatus</name>
    <name type="common">Streptomyces hydrogenans</name>
    <dbReference type="NCBI Taxonomy" id="1905"/>
    <lineage>
        <taxon>Bacteria</taxon>
        <taxon>Bacillati</taxon>
        <taxon>Actinomycetota</taxon>
        <taxon>Actinomycetes</taxon>
        <taxon>Kitasatosporales</taxon>
        <taxon>Streptomycetaceae</taxon>
        <taxon>Streptomyces</taxon>
    </lineage>
</organism>
<accession>A0ABV3CQT3</accession>
<evidence type="ECO:0000256" key="1">
    <source>
        <dbReference type="ARBA" id="ARBA00023015"/>
    </source>
</evidence>
<proteinExistence type="predicted"/>
<dbReference type="Pfam" id="PF07702">
    <property type="entry name" value="UTRA"/>
    <property type="match status" value="1"/>
</dbReference>
<dbReference type="PANTHER" id="PTHR44846:SF17">
    <property type="entry name" value="GNTR-FAMILY TRANSCRIPTIONAL REGULATOR"/>
    <property type="match status" value="1"/>
</dbReference>
<dbReference type="Pfam" id="PF00392">
    <property type="entry name" value="GntR"/>
    <property type="match status" value="1"/>
</dbReference>
<evidence type="ECO:0000313" key="6">
    <source>
        <dbReference type="EMBL" id="MEU7292286.1"/>
    </source>
</evidence>
<keyword evidence="1" id="KW-0805">Transcription regulation</keyword>
<keyword evidence="7" id="KW-1185">Reference proteome</keyword>
<dbReference type="InterPro" id="IPR036390">
    <property type="entry name" value="WH_DNA-bd_sf"/>
</dbReference>
<comment type="caution">
    <text evidence="6">The sequence shown here is derived from an EMBL/GenBank/DDBJ whole genome shotgun (WGS) entry which is preliminary data.</text>
</comment>
<feature type="region of interest" description="Disordered" evidence="4">
    <location>
        <begin position="214"/>
        <end position="245"/>
    </location>
</feature>
<keyword evidence="2" id="KW-0238">DNA-binding</keyword>
<gene>
    <name evidence="6" type="ORF">AB0A76_03610</name>
</gene>
<dbReference type="SMART" id="SM00345">
    <property type="entry name" value="HTH_GNTR"/>
    <property type="match status" value="1"/>
</dbReference>
<feature type="compositionally biased region" description="Polar residues" evidence="4">
    <location>
        <begin position="225"/>
        <end position="234"/>
    </location>
</feature>
<dbReference type="SMART" id="SM00866">
    <property type="entry name" value="UTRA"/>
    <property type="match status" value="1"/>
</dbReference>
<dbReference type="PROSITE" id="PS50949">
    <property type="entry name" value="HTH_GNTR"/>
    <property type="match status" value="1"/>
</dbReference>
<dbReference type="Proteomes" id="UP001551210">
    <property type="component" value="Unassembled WGS sequence"/>
</dbReference>
<feature type="domain" description="HTH gntR-type" evidence="5">
    <location>
        <begin position="2"/>
        <end position="70"/>
    </location>
</feature>
<evidence type="ECO:0000313" key="7">
    <source>
        <dbReference type="Proteomes" id="UP001551210"/>
    </source>
</evidence>
<dbReference type="InterPro" id="IPR000524">
    <property type="entry name" value="Tscrpt_reg_HTH_GntR"/>
</dbReference>
<dbReference type="CDD" id="cd07377">
    <property type="entry name" value="WHTH_GntR"/>
    <property type="match status" value="1"/>
</dbReference>
<evidence type="ECO:0000256" key="3">
    <source>
        <dbReference type="ARBA" id="ARBA00023163"/>
    </source>
</evidence>
<dbReference type="RefSeq" id="WP_359204668.1">
    <property type="nucleotide sequence ID" value="NZ_JBEZAM010000003.1"/>
</dbReference>
<dbReference type="Gene3D" id="1.10.10.10">
    <property type="entry name" value="Winged helix-like DNA-binding domain superfamily/Winged helix DNA-binding domain"/>
    <property type="match status" value="1"/>
</dbReference>
<dbReference type="InterPro" id="IPR050679">
    <property type="entry name" value="Bact_HTH_transcr_reg"/>
</dbReference>
<dbReference type="InterPro" id="IPR011663">
    <property type="entry name" value="UTRA"/>
</dbReference>
<protein>
    <submittedName>
        <fullName evidence="6">GntR family transcriptional regulator</fullName>
    </submittedName>
</protein>
<dbReference type="InterPro" id="IPR036388">
    <property type="entry name" value="WH-like_DNA-bd_sf"/>
</dbReference>
<evidence type="ECO:0000256" key="4">
    <source>
        <dbReference type="SAM" id="MobiDB-lite"/>
    </source>
</evidence>
<name>A0ABV3CQT3_STREX</name>
<evidence type="ECO:0000256" key="2">
    <source>
        <dbReference type="ARBA" id="ARBA00023125"/>
    </source>
</evidence>
<keyword evidence="3" id="KW-0804">Transcription</keyword>
<dbReference type="PRINTS" id="PR00035">
    <property type="entry name" value="HTHGNTR"/>
</dbReference>
<reference evidence="6 7" key="1">
    <citation type="submission" date="2024-06" db="EMBL/GenBank/DDBJ databases">
        <title>The Natural Products Discovery Center: Release of the First 8490 Sequenced Strains for Exploring Actinobacteria Biosynthetic Diversity.</title>
        <authorList>
            <person name="Kalkreuter E."/>
            <person name="Kautsar S.A."/>
            <person name="Yang D."/>
            <person name="Bader C.D."/>
            <person name="Teijaro C.N."/>
            <person name="Fluegel L."/>
            <person name="Davis C.M."/>
            <person name="Simpson J.R."/>
            <person name="Lauterbach L."/>
            <person name="Steele A.D."/>
            <person name="Gui C."/>
            <person name="Meng S."/>
            <person name="Li G."/>
            <person name="Viehrig K."/>
            <person name="Ye F."/>
            <person name="Su P."/>
            <person name="Kiefer A.F."/>
            <person name="Nichols A."/>
            <person name="Cepeda A.J."/>
            <person name="Yan W."/>
            <person name="Fan B."/>
            <person name="Jiang Y."/>
            <person name="Adhikari A."/>
            <person name="Zheng C.-J."/>
            <person name="Schuster L."/>
            <person name="Cowan T.M."/>
            <person name="Smanski M.J."/>
            <person name="Chevrette M.G."/>
            <person name="De Carvalho L.P.S."/>
            <person name="Shen B."/>
        </authorList>
    </citation>
    <scope>NUCLEOTIDE SEQUENCE [LARGE SCALE GENOMIC DNA]</scope>
    <source>
        <strain evidence="6 7">NPDC045705</strain>
    </source>
</reference>
<sequence>MPSLRHTIADDLRTQITTGHLKAGARLPSEPRLAAQYKVSTPTLRNALALLQAEGLIEKIHGKGNFVRHQLRRLTYTGGRLTPDADLHVTIRTTSLRAFGDLIPLLKVPSRTPLTEFLYLTHQGDSPHSLARIYVLQDLAPAELPWCRRPGWAETRETVTARLPTPEEAAALRIGSTLAVLAITRVSSDTTGRVVEAARLVLPGDRANALFITHHTTEEKGTEGRQPTTSSASSRGRVPTGSPAI</sequence>
<dbReference type="SUPFAM" id="SSF46785">
    <property type="entry name" value="Winged helix' DNA-binding domain"/>
    <property type="match status" value="1"/>
</dbReference>
<dbReference type="Gene3D" id="3.40.1410.10">
    <property type="entry name" value="Chorismate lyase-like"/>
    <property type="match status" value="1"/>
</dbReference>